<evidence type="ECO:0000259" key="1">
    <source>
        <dbReference type="SMART" id="SM00842"/>
    </source>
</evidence>
<dbReference type="InterPro" id="IPR050696">
    <property type="entry name" value="FtsA/MreB"/>
</dbReference>
<evidence type="ECO:0000313" key="2">
    <source>
        <dbReference type="EMBL" id="QYY43597.1"/>
    </source>
</evidence>
<keyword evidence="3" id="KW-0132">Cell division</keyword>
<dbReference type="Gene3D" id="3.30.420.40">
    <property type="match status" value="2"/>
</dbReference>
<dbReference type="GO" id="GO:0051301">
    <property type="term" value="P:cell division"/>
    <property type="evidence" value="ECO:0007669"/>
    <property type="project" value="UniProtKB-KW"/>
</dbReference>
<dbReference type="EMBL" id="CP080764">
    <property type="protein sequence ID" value="QYY43597.1"/>
    <property type="molecule type" value="Genomic_DNA"/>
</dbReference>
<dbReference type="RefSeq" id="WP_057899561.1">
    <property type="nucleotide sequence ID" value="NZ_CP080764.1"/>
</dbReference>
<evidence type="ECO:0000313" key="4">
    <source>
        <dbReference type="Proteomes" id="UP000198956"/>
    </source>
</evidence>
<dbReference type="EMBL" id="FNDE01000007">
    <property type="protein sequence ID" value="SDG97003.1"/>
    <property type="molecule type" value="Genomic_DNA"/>
</dbReference>
<feature type="domain" description="SHS2" evidence="1">
    <location>
        <begin position="9"/>
        <end position="208"/>
    </location>
</feature>
<keyword evidence="5" id="KW-1185">Reference proteome</keyword>
<dbReference type="Pfam" id="PF14450">
    <property type="entry name" value="FtsA"/>
    <property type="match status" value="1"/>
</dbReference>
<dbReference type="PANTHER" id="PTHR32432">
    <property type="entry name" value="CELL DIVISION PROTEIN FTSA-RELATED"/>
    <property type="match status" value="1"/>
</dbReference>
<sequence length="718" mass="78314">MGEGHSQHIFALDIGTRSVVGLLVVPSPEGKFEVIGYECEEHTERSMLDGQIHDVVAVAEVISRVKQRLETKVNVKLTDVAVAAAGRSLHTQRIEVSKDISGAGPISHNDSIALELAAIQKAQRILAKQHKANDFTQYYCVGYSVVNYFLDGEIIGSLIDQRGNEAKVEIIATFLPRVVVDSLIAALKRADLRMCALTLEPIAAINVLVPPTMRRLNVALVDIGAGTSDIAITGAGTVTAYGMVPIAGDEITEALSQAYLLDFPIAEEIKRKLSTQDTVTFSDILGIEYTYSREEVIRNIETDIHNLANLISERILELNGNPPQAVILIGGGSLTPTLPSKIAERLNLPPARVAVRGADAIQAFIGKANLTGPEFVTPLGIAVAAVKHPIKYLSIHLNGETLRIFDLKQMTVGDVLLYAGIDIKRLHGRPGLAMTVHVNGKMKIIPGGHGTAPVLLLNNEPAQLDTPVQAEDRIIFKPGKDGVPASAKPIELAGDTDTLDIMLNDTPLSLSPFIFINGQEASWDTPLKDRDEIEISLPSTLREVLIAAGAYRPEMETQQLPFTVNGKAMHYTYSTYVFTINGKEASLDNKIKKNDQILYRRHTTALPTIEDVLPPEERTEVNTIITFNGKTVQIPASEMEIYLDGERVALTEPIRAHASIAVRVRFTGDPIFSDVFRYVDESLQTMDSGKNLVITINGNPASFQDVIKTGDVLECRWE</sequence>
<gene>
    <name evidence="2" type="ORF">K3F53_05070</name>
    <name evidence="3" type="ORF">SAMN04489735_100732</name>
</gene>
<dbReference type="AlphaFoldDB" id="A0A1G7YKJ2"/>
<dbReference type="OrthoDB" id="9768127at2"/>
<dbReference type="CDD" id="cd24004">
    <property type="entry name" value="ASKHA_NBD_PilM-like"/>
    <property type="match status" value="1"/>
</dbReference>
<keyword evidence="3" id="KW-0131">Cell cycle</keyword>
<evidence type="ECO:0000313" key="3">
    <source>
        <dbReference type="EMBL" id="SDG97003.1"/>
    </source>
</evidence>
<reference evidence="3 4" key="1">
    <citation type="submission" date="2016-10" db="EMBL/GenBank/DDBJ databases">
        <authorList>
            <person name="de Groot N.N."/>
        </authorList>
    </citation>
    <scope>NUCLEOTIDE SEQUENCE [LARGE SCALE GENOMIC DNA]</scope>
    <source>
        <strain evidence="3 4">L 420-91</strain>
    </source>
</reference>
<dbReference type="InterPro" id="IPR043129">
    <property type="entry name" value="ATPase_NBD"/>
</dbReference>
<evidence type="ECO:0000313" key="5">
    <source>
        <dbReference type="Proteomes" id="UP000826616"/>
    </source>
</evidence>
<dbReference type="PANTHER" id="PTHR32432:SF3">
    <property type="entry name" value="ETHANOLAMINE UTILIZATION PROTEIN EUTJ"/>
    <property type="match status" value="1"/>
</dbReference>
<dbReference type="Proteomes" id="UP000198956">
    <property type="component" value="Unassembled WGS sequence"/>
</dbReference>
<dbReference type="SUPFAM" id="SSF53067">
    <property type="entry name" value="Actin-like ATPase domain"/>
    <property type="match status" value="2"/>
</dbReference>
<dbReference type="InterPro" id="IPR003494">
    <property type="entry name" value="SHS2_FtsA"/>
</dbReference>
<name>A0A1G7YKJ2_ANETH</name>
<dbReference type="GeneID" id="97140732"/>
<accession>A0A1G7YKJ2</accession>
<dbReference type="Proteomes" id="UP000826616">
    <property type="component" value="Chromosome"/>
</dbReference>
<organism evidence="3 4">
    <name type="scientific">Aneurinibacillus thermoaerophilus</name>
    <dbReference type="NCBI Taxonomy" id="143495"/>
    <lineage>
        <taxon>Bacteria</taxon>
        <taxon>Bacillati</taxon>
        <taxon>Bacillota</taxon>
        <taxon>Bacilli</taxon>
        <taxon>Bacillales</taxon>
        <taxon>Paenibacillaceae</taxon>
        <taxon>Aneurinibacillus group</taxon>
        <taxon>Aneurinibacillus</taxon>
    </lineage>
</organism>
<proteinExistence type="predicted"/>
<dbReference type="SMART" id="SM00842">
    <property type="entry name" value="FtsA"/>
    <property type="match status" value="1"/>
</dbReference>
<reference evidence="2 5" key="2">
    <citation type="submission" date="2021-08" db="EMBL/GenBank/DDBJ databases">
        <title>Complete genome sequence of the strain Aneurinibacillus thermoaerophilus CCM 8960.</title>
        <authorList>
            <person name="Musilova J."/>
            <person name="Kourilova X."/>
            <person name="Pernicova I."/>
            <person name="Bezdicek M."/>
            <person name="Lengerova M."/>
            <person name="Obruca S."/>
            <person name="Sedlar K."/>
        </authorList>
    </citation>
    <scope>NUCLEOTIDE SEQUENCE [LARGE SCALE GENOMIC DNA]</scope>
    <source>
        <strain evidence="2 5">CCM 8960</strain>
    </source>
</reference>
<protein>
    <submittedName>
        <fullName evidence="3">Cell division protein FtsA</fullName>
    </submittedName>
</protein>